<feature type="DNA-binding region" description="H-T-H motif" evidence="2">
    <location>
        <begin position="45"/>
        <end position="64"/>
    </location>
</feature>
<evidence type="ECO:0000256" key="1">
    <source>
        <dbReference type="ARBA" id="ARBA00023125"/>
    </source>
</evidence>
<dbReference type="OrthoDB" id="3682047at2"/>
<proteinExistence type="predicted"/>
<feature type="domain" description="HTH tetR-type" evidence="4">
    <location>
        <begin position="22"/>
        <end position="82"/>
    </location>
</feature>
<dbReference type="AlphaFoldDB" id="A0A5A5TIL7"/>
<dbReference type="Pfam" id="PF00440">
    <property type="entry name" value="TetR_N"/>
    <property type="match status" value="1"/>
</dbReference>
<keyword evidence="6" id="KW-1185">Reference proteome</keyword>
<evidence type="ECO:0000256" key="3">
    <source>
        <dbReference type="SAM" id="MobiDB-lite"/>
    </source>
</evidence>
<evidence type="ECO:0000256" key="2">
    <source>
        <dbReference type="PROSITE-ProRule" id="PRU00335"/>
    </source>
</evidence>
<dbReference type="GO" id="GO:0000976">
    <property type="term" value="F:transcription cis-regulatory region binding"/>
    <property type="evidence" value="ECO:0007669"/>
    <property type="project" value="TreeGrafter"/>
</dbReference>
<dbReference type="PANTHER" id="PTHR30055:SF226">
    <property type="entry name" value="HTH-TYPE TRANSCRIPTIONAL REGULATOR PKSA"/>
    <property type="match status" value="1"/>
</dbReference>
<dbReference type="PROSITE" id="PS01081">
    <property type="entry name" value="HTH_TETR_1"/>
    <property type="match status" value="1"/>
</dbReference>
<protein>
    <submittedName>
        <fullName evidence="5">TetR family transcriptional regulator</fullName>
    </submittedName>
</protein>
<dbReference type="InterPro" id="IPR009057">
    <property type="entry name" value="Homeodomain-like_sf"/>
</dbReference>
<dbReference type="EMBL" id="BIXY01000113">
    <property type="protein sequence ID" value="GCF11451.1"/>
    <property type="molecule type" value="Genomic_DNA"/>
</dbReference>
<sequence>MGEQAGDERTTMPQSPEQSKQQERGNRILDVASDLLQRWGYKKTTIDDIARQAGVAKGTIYLHWKTKEDLFLALLVREKIAEGQEVEKALANEPEGATLHNLYKYSVLSALRNPLIHAIMLRNTDMLGDLINTPQMQDNFEPQMAAFNTYIAYLRDQGLIRTDIPLRIQFYMMEAIATGFLTVDEFLPPDYRLGDEVRAELAAETIHRLFEVRQPDKQERQEATAHLKHMTNLTQEFMRKELEHGASNRGH</sequence>
<dbReference type="PROSITE" id="PS50977">
    <property type="entry name" value="HTH_TETR_2"/>
    <property type="match status" value="1"/>
</dbReference>
<name>A0A5A5TIL7_9CHLR</name>
<evidence type="ECO:0000259" key="4">
    <source>
        <dbReference type="PROSITE" id="PS50977"/>
    </source>
</evidence>
<dbReference type="InterPro" id="IPR001647">
    <property type="entry name" value="HTH_TetR"/>
</dbReference>
<reference evidence="5 6" key="1">
    <citation type="submission" date="2019-01" db="EMBL/GenBank/DDBJ databases">
        <title>Draft genome sequence of Dictyobacter sp. Uno17.</title>
        <authorList>
            <person name="Wang C.M."/>
            <person name="Zheng Y."/>
            <person name="Sakai Y."/>
            <person name="Abe K."/>
            <person name="Yokota A."/>
            <person name="Yabe S."/>
        </authorList>
    </citation>
    <scope>NUCLEOTIDE SEQUENCE [LARGE SCALE GENOMIC DNA]</scope>
    <source>
        <strain evidence="5 6">Uno17</strain>
    </source>
</reference>
<feature type="compositionally biased region" description="Basic and acidic residues" evidence="3">
    <location>
        <begin position="1"/>
        <end position="10"/>
    </location>
</feature>
<gene>
    <name evidence="5" type="ORF">KDI_50150</name>
</gene>
<evidence type="ECO:0000313" key="6">
    <source>
        <dbReference type="Proteomes" id="UP000322530"/>
    </source>
</evidence>
<organism evidence="5 6">
    <name type="scientific">Dictyobacter arantiisoli</name>
    <dbReference type="NCBI Taxonomy" id="2014874"/>
    <lineage>
        <taxon>Bacteria</taxon>
        <taxon>Bacillati</taxon>
        <taxon>Chloroflexota</taxon>
        <taxon>Ktedonobacteria</taxon>
        <taxon>Ktedonobacterales</taxon>
        <taxon>Dictyobacteraceae</taxon>
        <taxon>Dictyobacter</taxon>
    </lineage>
</organism>
<feature type="region of interest" description="Disordered" evidence="3">
    <location>
        <begin position="1"/>
        <end position="25"/>
    </location>
</feature>
<dbReference type="GO" id="GO:0003700">
    <property type="term" value="F:DNA-binding transcription factor activity"/>
    <property type="evidence" value="ECO:0007669"/>
    <property type="project" value="TreeGrafter"/>
</dbReference>
<accession>A0A5A5TIL7</accession>
<keyword evidence="1 2" id="KW-0238">DNA-binding</keyword>
<dbReference type="Proteomes" id="UP000322530">
    <property type="component" value="Unassembled WGS sequence"/>
</dbReference>
<evidence type="ECO:0000313" key="5">
    <source>
        <dbReference type="EMBL" id="GCF11451.1"/>
    </source>
</evidence>
<dbReference type="InterPro" id="IPR023772">
    <property type="entry name" value="DNA-bd_HTH_TetR-type_CS"/>
</dbReference>
<dbReference type="PRINTS" id="PR00455">
    <property type="entry name" value="HTHTETR"/>
</dbReference>
<comment type="caution">
    <text evidence="5">The sequence shown here is derived from an EMBL/GenBank/DDBJ whole genome shotgun (WGS) entry which is preliminary data.</text>
</comment>
<dbReference type="RefSeq" id="WP_149404280.1">
    <property type="nucleotide sequence ID" value="NZ_BIXY01000113.1"/>
</dbReference>
<dbReference type="InterPro" id="IPR050109">
    <property type="entry name" value="HTH-type_TetR-like_transc_reg"/>
</dbReference>
<dbReference type="SUPFAM" id="SSF46689">
    <property type="entry name" value="Homeodomain-like"/>
    <property type="match status" value="1"/>
</dbReference>
<dbReference type="PANTHER" id="PTHR30055">
    <property type="entry name" value="HTH-TYPE TRANSCRIPTIONAL REGULATOR RUTR"/>
    <property type="match status" value="1"/>
</dbReference>
<dbReference type="Gene3D" id="1.10.357.10">
    <property type="entry name" value="Tetracycline Repressor, domain 2"/>
    <property type="match status" value="1"/>
</dbReference>